<keyword evidence="8" id="KW-1185">Reference proteome</keyword>
<dbReference type="CDD" id="cd00568">
    <property type="entry name" value="TPP_enzymes"/>
    <property type="match status" value="1"/>
</dbReference>
<evidence type="ECO:0000259" key="5">
    <source>
        <dbReference type="Pfam" id="PF02775"/>
    </source>
</evidence>
<evidence type="ECO:0000256" key="3">
    <source>
        <dbReference type="RuleBase" id="RU362132"/>
    </source>
</evidence>
<dbReference type="GO" id="GO:0005948">
    <property type="term" value="C:acetolactate synthase complex"/>
    <property type="evidence" value="ECO:0007669"/>
    <property type="project" value="TreeGrafter"/>
</dbReference>
<dbReference type="InterPro" id="IPR029061">
    <property type="entry name" value="THDP-binding"/>
</dbReference>
<dbReference type="GO" id="GO:0003984">
    <property type="term" value="F:acetolactate synthase activity"/>
    <property type="evidence" value="ECO:0007669"/>
    <property type="project" value="TreeGrafter"/>
</dbReference>
<reference evidence="7 8" key="1">
    <citation type="submission" date="2019-03" db="EMBL/GenBank/DDBJ databases">
        <title>Genomic Encyclopedia of Type Strains, Phase IV (KMG-IV): sequencing the most valuable type-strain genomes for metagenomic binning, comparative biology and taxonomic classification.</title>
        <authorList>
            <person name="Goeker M."/>
        </authorList>
    </citation>
    <scope>NUCLEOTIDE SEQUENCE [LARGE SCALE GENOMIC DNA]</scope>
    <source>
        <strain evidence="7 8">DSM 19377</strain>
    </source>
</reference>
<dbReference type="PANTHER" id="PTHR18968:SF13">
    <property type="entry name" value="ACETOLACTATE SYNTHASE CATALYTIC SUBUNIT, MITOCHONDRIAL"/>
    <property type="match status" value="1"/>
</dbReference>
<dbReference type="GO" id="GO:0000287">
    <property type="term" value="F:magnesium ion binding"/>
    <property type="evidence" value="ECO:0007669"/>
    <property type="project" value="InterPro"/>
</dbReference>
<comment type="similarity">
    <text evidence="1 3">Belongs to the TPP enzyme family.</text>
</comment>
<gene>
    <name evidence="7" type="ORF">EV207_11756</name>
</gene>
<dbReference type="RefSeq" id="WP_132746490.1">
    <property type="nucleotide sequence ID" value="NZ_SLXK01000017.1"/>
</dbReference>
<dbReference type="GO" id="GO:0030976">
    <property type="term" value="F:thiamine pyrophosphate binding"/>
    <property type="evidence" value="ECO:0007669"/>
    <property type="project" value="InterPro"/>
</dbReference>
<evidence type="ECO:0000256" key="2">
    <source>
        <dbReference type="ARBA" id="ARBA00023052"/>
    </source>
</evidence>
<dbReference type="AlphaFoldDB" id="A0A4R2NZR4"/>
<feature type="domain" description="Thiamine pyrophosphate enzyme central" evidence="4">
    <location>
        <begin position="218"/>
        <end position="356"/>
    </location>
</feature>
<protein>
    <submittedName>
        <fullName evidence="7">Acetolactate synthase-1/2/3 large subunit</fullName>
    </submittedName>
</protein>
<dbReference type="GO" id="GO:0050660">
    <property type="term" value="F:flavin adenine dinucleotide binding"/>
    <property type="evidence" value="ECO:0007669"/>
    <property type="project" value="TreeGrafter"/>
</dbReference>
<dbReference type="InterPro" id="IPR011766">
    <property type="entry name" value="TPP_enzyme_TPP-bd"/>
</dbReference>
<feature type="domain" description="Thiamine pyrophosphate enzyme TPP-binding" evidence="5">
    <location>
        <begin position="425"/>
        <end position="576"/>
    </location>
</feature>
<sequence length="618" mass="67467">MEVTENRQNNIKDDDIKEKQKMTGGTVIAKTLKNYGIPYVAGIPGHGCWMLTDALMEEGSEIPFIQVMHEQSAVHMADGYYRASGRPMAAITSVGPGATNTIIGLGTAYADSTATLLLTGAPATHMEGHGVMQELDRYHSNNFPRVTEPVTKRHWEVNRVEQLPFIMHRAFNAMLSGRPGPVHVEVPMDIQTEAADVAFHDLKKRMPVGKIRADSTAIDSAVHLLLTAKRPVIVAGGGVMTSEGTPELRQLAEAIGAAVVTTWNGKSAFPEDHHLFAGSVGQTGTTSGNYLAANADVVISVGCRFTDWSASSYRKGASFSFPPAKLIHIDIDPQEIGKNYPTEVGIVADAKLALQDMLALISREDIEEIEAKRKGYFSEINWQKEEWEKKIAPRRDSDDAPMTSQRPLAELRKILPRDGIVVVGSGNTQGAVKQTFPVYEPRTFITSGSFSSMGWAVPAAIGAKLAKPDRKVVCIVGDGDFMQTLPEIAVAVMHNIPVVFLVQNNMGYMSIRGGQRKITGRHIGTEFNLKNGEPYSPNFSEVANNFGLKSWRAETPEEVGEALKLALETDGPSLVEAMTARDAGGPFVPGWWDFPVPAYIEDERQDEYAEGRALEQHL</sequence>
<name>A0A4R2NZR4_9BACL</name>
<keyword evidence="2 3" id="KW-0786">Thiamine pyrophosphate</keyword>
<feature type="domain" description="Thiamine pyrophosphate enzyme N-terminal TPP-binding" evidence="6">
    <location>
        <begin position="22"/>
        <end position="138"/>
    </location>
</feature>
<proteinExistence type="inferred from homology"/>
<dbReference type="PANTHER" id="PTHR18968">
    <property type="entry name" value="THIAMINE PYROPHOSPHATE ENZYMES"/>
    <property type="match status" value="1"/>
</dbReference>
<dbReference type="Proteomes" id="UP000295416">
    <property type="component" value="Unassembled WGS sequence"/>
</dbReference>
<dbReference type="GO" id="GO:0009099">
    <property type="term" value="P:L-valine biosynthetic process"/>
    <property type="evidence" value="ECO:0007669"/>
    <property type="project" value="TreeGrafter"/>
</dbReference>
<dbReference type="InterPro" id="IPR012001">
    <property type="entry name" value="Thiamin_PyroP_enz_TPP-bd_dom"/>
</dbReference>
<dbReference type="Gene3D" id="3.40.50.1220">
    <property type="entry name" value="TPP-binding domain"/>
    <property type="match status" value="1"/>
</dbReference>
<organism evidence="7 8">
    <name type="scientific">Scopulibacillus darangshiensis</name>
    <dbReference type="NCBI Taxonomy" id="442528"/>
    <lineage>
        <taxon>Bacteria</taxon>
        <taxon>Bacillati</taxon>
        <taxon>Bacillota</taxon>
        <taxon>Bacilli</taxon>
        <taxon>Bacillales</taxon>
        <taxon>Sporolactobacillaceae</taxon>
        <taxon>Scopulibacillus</taxon>
    </lineage>
</organism>
<dbReference type="Pfam" id="PF00205">
    <property type="entry name" value="TPP_enzyme_M"/>
    <property type="match status" value="1"/>
</dbReference>
<dbReference type="InterPro" id="IPR045229">
    <property type="entry name" value="TPP_enz"/>
</dbReference>
<dbReference type="InterPro" id="IPR029035">
    <property type="entry name" value="DHS-like_NAD/FAD-binding_dom"/>
</dbReference>
<evidence type="ECO:0000259" key="4">
    <source>
        <dbReference type="Pfam" id="PF00205"/>
    </source>
</evidence>
<dbReference type="Pfam" id="PF02776">
    <property type="entry name" value="TPP_enzyme_N"/>
    <property type="match status" value="1"/>
</dbReference>
<evidence type="ECO:0000259" key="6">
    <source>
        <dbReference type="Pfam" id="PF02776"/>
    </source>
</evidence>
<accession>A0A4R2NZR4</accession>
<dbReference type="GO" id="GO:0009097">
    <property type="term" value="P:isoleucine biosynthetic process"/>
    <property type="evidence" value="ECO:0007669"/>
    <property type="project" value="TreeGrafter"/>
</dbReference>
<dbReference type="OrthoDB" id="4494979at2"/>
<dbReference type="EMBL" id="SLXK01000017">
    <property type="protein sequence ID" value="TCP27829.1"/>
    <property type="molecule type" value="Genomic_DNA"/>
</dbReference>
<evidence type="ECO:0000313" key="8">
    <source>
        <dbReference type="Proteomes" id="UP000295416"/>
    </source>
</evidence>
<dbReference type="CDD" id="cd07035">
    <property type="entry name" value="TPP_PYR_POX_like"/>
    <property type="match status" value="1"/>
</dbReference>
<evidence type="ECO:0000313" key="7">
    <source>
        <dbReference type="EMBL" id="TCP27829.1"/>
    </source>
</evidence>
<dbReference type="Gene3D" id="3.40.50.970">
    <property type="match status" value="2"/>
</dbReference>
<comment type="caution">
    <text evidence="7">The sequence shown here is derived from an EMBL/GenBank/DDBJ whole genome shotgun (WGS) entry which is preliminary data.</text>
</comment>
<dbReference type="InterPro" id="IPR012000">
    <property type="entry name" value="Thiamin_PyroP_enz_cen_dom"/>
</dbReference>
<dbReference type="SUPFAM" id="SSF52467">
    <property type="entry name" value="DHS-like NAD/FAD-binding domain"/>
    <property type="match status" value="1"/>
</dbReference>
<dbReference type="SUPFAM" id="SSF52518">
    <property type="entry name" value="Thiamin diphosphate-binding fold (THDP-binding)"/>
    <property type="match status" value="2"/>
</dbReference>
<evidence type="ECO:0000256" key="1">
    <source>
        <dbReference type="ARBA" id="ARBA00007812"/>
    </source>
</evidence>
<dbReference type="Pfam" id="PF02775">
    <property type="entry name" value="TPP_enzyme_C"/>
    <property type="match status" value="1"/>
</dbReference>